<dbReference type="SUPFAM" id="SSF51306">
    <property type="entry name" value="LexA/Signal peptidase"/>
    <property type="match status" value="1"/>
</dbReference>
<comment type="subcellular location">
    <subcellularLocation>
        <location evidence="1">Membrane</location>
    </subcellularLocation>
</comment>
<organism evidence="5 6">
    <name type="scientific">Saccharopolyspora flava</name>
    <dbReference type="NCBI Taxonomy" id="95161"/>
    <lineage>
        <taxon>Bacteria</taxon>
        <taxon>Bacillati</taxon>
        <taxon>Actinomycetota</taxon>
        <taxon>Actinomycetes</taxon>
        <taxon>Pseudonocardiales</taxon>
        <taxon>Pseudonocardiaceae</taxon>
        <taxon>Saccharopolyspora</taxon>
    </lineage>
</organism>
<dbReference type="GO" id="GO:0016020">
    <property type="term" value="C:membrane"/>
    <property type="evidence" value="ECO:0007669"/>
    <property type="project" value="UniProtKB-SubCell"/>
</dbReference>
<dbReference type="Proteomes" id="UP000198852">
    <property type="component" value="Unassembled WGS sequence"/>
</dbReference>
<dbReference type="OrthoDB" id="1467636at2"/>
<dbReference type="PANTHER" id="PTHR12383">
    <property type="entry name" value="PROTEASE FAMILY S26 MITOCHONDRIAL INNER MEMBRANE PROTEASE-RELATED"/>
    <property type="match status" value="1"/>
</dbReference>
<dbReference type="Gene3D" id="2.10.109.10">
    <property type="entry name" value="Umud Fragment, subunit A"/>
    <property type="match status" value="1"/>
</dbReference>
<dbReference type="InterPro" id="IPR052064">
    <property type="entry name" value="Mito_IMP1_subunit"/>
</dbReference>
<dbReference type="InterPro" id="IPR039418">
    <property type="entry name" value="LexA-like"/>
</dbReference>
<keyword evidence="3" id="KW-0472">Membrane</keyword>
<evidence type="ECO:0000313" key="6">
    <source>
        <dbReference type="Proteomes" id="UP000198852"/>
    </source>
</evidence>
<evidence type="ECO:0000256" key="3">
    <source>
        <dbReference type="ARBA" id="ARBA00023136"/>
    </source>
</evidence>
<evidence type="ECO:0000256" key="1">
    <source>
        <dbReference type="ARBA" id="ARBA00004370"/>
    </source>
</evidence>
<gene>
    <name evidence="5" type="ORF">SAMN05660874_00817</name>
</gene>
<evidence type="ECO:0000313" key="5">
    <source>
        <dbReference type="EMBL" id="SFS39956.1"/>
    </source>
</evidence>
<name>A0A1I6PIF3_9PSEU</name>
<keyword evidence="6" id="KW-1185">Reference proteome</keyword>
<dbReference type="InterPro" id="IPR015927">
    <property type="entry name" value="Peptidase_S24_S26A/B/C"/>
</dbReference>
<accession>A0A1I6PIF3</accession>
<feature type="domain" description="Peptidase S24/S26A/S26B/S26C" evidence="4">
    <location>
        <begin position="12"/>
        <end position="74"/>
    </location>
</feature>
<dbReference type="EMBL" id="FOZX01000001">
    <property type="protein sequence ID" value="SFS39956.1"/>
    <property type="molecule type" value="Genomic_DNA"/>
</dbReference>
<dbReference type="STRING" id="95161.SAMN05660874_00817"/>
<evidence type="ECO:0000256" key="2">
    <source>
        <dbReference type="ARBA" id="ARBA00022801"/>
    </source>
</evidence>
<dbReference type="PANTHER" id="PTHR12383:SF16">
    <property type="entry name" value="MITOCHONDRIAL INNER MEMBRANE PROTEASE SUBUNIT 1"/>
    <property type="match status" value="1"/>
</dbReference>
<keyword evidence="2" id="KW-0378">Hydrolase</keyword>
<dbReference type="GO" id="GO:0016787">
    <property type="term" value="F:hydrolase activity"/>
    <property type="evidence" value="ECO:0007669"/>
    <property type="project" value="UniProtKB-KW"/>
</dbReference>
<evidence type="ECO:0000259" key="4">
    <source>
        <dbReference type="Pfam" id="PF00717"/>
    </source>
</evidence>
<dbReference type="RefSeq" id="WP_093414640.1">
    <property type="nucleotide sequence ID" value="NZ_FOZX01000001.1"/>
</dbReference>
<dbReference type="Pfam" id="PF00717">
    <property type="entry name" value="Peptidase_S24"/>
    <property type="match status" value="1"/>
</dbReference>
<proteinExistence type="predicted"/>
<dbReference type="CDD" id="cd06529">
    <property type="entry name" value="S24_LexA-like"/>
    <property type="match status" value="1"/>
</dbReference>
<dbReference type="AlphaFoldDB" id="A0A1I6PIF3"/>
<reference evidence="6" key="1">
    <citation type="submission" date="2016-10" db="EMBL/GenBank/DDBJ databases">
        <authorList>
            <person name="Varghese N."/>
            <person name="Submissions S."/>
        </authorList>
    </citation>
    <scope>NUCLEOTIDE SEQUENCE [LARGE SCALE GENOMIC DNA]</scope>
    <source>
        <strain evidence="6">DSM 44771</strain>
    </source>
</reference>
<protein>
    <submittedName>
        <fullName evidence="5">Peptidase S24-like</fullName>
    </submittedName>
</protein>
<dbReference type="InterPro" id="IPR036286">
    <property type="entry name" value="LexA/Signal_pep-like_sf"/>
</dbReference>
<sequence length="104" mass="11848">MKTLGPWPLRRLRVRGPSMVPTLRDQDVVLFRTGDVARPGDVVLVRWQQRPEQLSVKRAVRREDGGWHVEGDNGFGSTDSRDLGPAQVLGVVRWRLWPSPGRVR</sequence>